<keyword evidence="1" id="KW-0812">Transmembrane</keyword>
<comment type="caution">
    <text evidence="2">The sequence shown here is derived from an EMBL/GenBank/DDBJ whole genome shotgun (WGS) entry which is preliminary data.</text>
</comment>
<dbReference type="OrthoDB" id="2588128at2"/>
<dbReference type="AlphaFoldDB" id="A0A430J5P9"/>
<evidence type="ECO:0000256" key="1">
    <source>
        <dbReference type="SAM" id="Phobius"/>
    </source>
</evidence>
<keyword evidence="1" id="KW-1133">Transmembrane helix</keyword>
<dbReference type="EMBL" id="RXHU01000103">
    <property type="protein sequence ID" value="RTE03522.1"/>
    <property type="molecule type" value="Genomic_DNA"/>
</dbReference>
<evidence type="ECO:0000313" key="2">
    <source>
        <dbReference type="EMBL" id="RTE03522.1"/>
    </source>
</evidence>
<feature type="transmembrane region" description="Helical" evidence="1">
    <location>
        <begin position="73"/>
        <end position="91"/>
    </location>
</feature>
<gene>
    <name evidence="2" type="ORF">EJQ19_28030</name>
</gene>
<keyword evidence="1" id="KW-0472">Membrane</keyword>
<evidence type="ECO:0000313" key="3">
    <source>
        <dbReference type="Proteomes" id="UP000276128"/>
    </source>
</evidence>
<protein>
    <submittedName>
        <fullName evidence="2">Uncharacterized protein</fullName>
    </submittedName>
</protein>
<accession>A0A430J5P9</accession>
<proteinExistence type="predicted"/>
<name>A0A430J5P9_9BACL</name>
<dbReference type="RefSeq" id="WP_126144535.1">
    <property type="nucleotide sequence ID" value="NZ_RXHU01000103.1"/>
</dbReference>
<sequence>MSRNEEDKEIMAWLEKLAPEELNRLQGVDLPESDPIDETVLQRIKKRTLARVELEAQGAQKVRKRAARKRLRLKWAAALCLAVIVGGMLIVSSPEARAQLKKALQYIPGFGYVKQIDDVEQSAYVMDKPFKLHSEEHGNMTVDGILLQMTGGQVLLSGEQASAVIVKTLILVIDQVNYEFKQSHASWAGGGVWQAEYYYEGSIPYKGQDKVWIKFGQTSSELLPLTKAMTASDLAGFGSSDSQSGIQITAVVTPLDGNSSKINLLTQLPEGQNVDSYGKQPIEAGLELQLTDGQGRPITVKPDSGFVKSSELLFENTNGTKDHQLIIPAISIKDAGAKHVKVILPVPEEGAQDIHVTSQIAGFPVDFTRIERVDAKSVRVDVDTHYNSAEQKSLQSYRLFEKKNFGFGMSYSWKINETTLAIETMSLNVEPGQKEVTFYLGEPYIVVRGPWVLSGL</sequence>
<reference evidence="2 3" key="1">
    <citation type="submission" date="2018-12" db="EMBL/GenBank/DDBJ databases">
        <title>Bacillus ochoae sp. nov., Paenibacillus whitsoniae sp. nov., Paenibacillus spiritus sp. nov. Isolated from the Mars Exploration Rover during spacecraft assembly.</title>
        <authorList>
            <person name="Seuylemezian A."/>
            <person name="Vaishampayan P."/>
        </authorList>
    </citation>
    <scope>NUCLEOTIDE SEQUENCE [LARGE SCALE GENOMIC DNA]</scope>
    <source>
        <strain evidence="2 3">MER 54</strain>
    </source>
</reference>
<keyword evidence="3" id="KW-1185">Reference proteome</keyword>
<dbReference type="Proteomes" id="UP000276128">
    <property type="component" value="Unassembled WGS sequence"/>
</dbReference>
<organism evidence="2 3">
    <name type="scientific">Paenibacillus whitsoniae</name>
    <dbReference type="NCBI Taxonomy" id="2496558"/>
    <lineage>
        <taxon>Bacteria</taxon>
        <taxon>Bacillati</taxon>
        <taxon>Bacillota</taxon>
        <taxon>Bacilli</taxon>
        <taxon>Bacillales</taxon>
        <taxon>Paenibacillaceae</taxon>
        <taxon>Paenibacillus</taxon>
    </lineage>
</organism>